<keyword evidence="5 7" id="KW-0378">Hydrolase</keyword>
<keyword evidence="10" id="KW-0732">Signal</keyword>
<dbReference type="PANTHER" id="PTHR43399">
    <property type="entry name" value="SUBTILISIN-RELATED"/>
    <property type="match status" value="1"/>
</dbReference>
<evidence type="ECO:0000256" key="1">
    <source>
        <dbReference type="ARBA" id="ARBA00004613"/>
    </source>
</evidence>
<keyword evidence="3" id="KW-0964">Secreted</keyword>
<evidence type="ECO:0000256" key="3">
    <source>
        <dbReference type="ARBA" id="ARBA00022525"/>
    </source>
</evidence>
<dbReference type="GO" id="GO:0004252">
    <property type="term" value="F:serine-type endopeptidase activity"/>
    <property type="evidence" value="ECO:0007669"/>
    <property type="project" value="UniProtKB-UniRule"/>
</dbReference>
<evidence type="ECO:0000256" key="10">
    <source>
        <dbReference type="SAM" id="SignalP"/>
    </source>
</evidence>
<dbReference type="Pfam" id="PF00082">
    <property type="entry name" value="Peptidase_S8"/>
    <property type="match status" value="1"/>
</dbReference>
<feature type="active site" description="Charge relay system" evidence="7">
    <location>
        <position position="530"/>
    </location>
</feature>
<comment type="similarity">
    <text evidence="2 7 8">Belongs to the peptidase S8 family.</text>
</comment>
<dbReference type="InterPro" id="IPR051048">
    <property type="entry name" value="Peptidase_S8/S53_subtilisin"/>
</dbReference>
<feature type="active site" description="Charge relay system" evidence="7">
    <location>
        <position position="343"/>
    </location>
</feature>
<dbReference type="Proteomes" id="UP000076927">
    <property type="component" value="Chromosome"/>
</dbReference>
<keyword evidence="13" id="KW-1185">Reference proteome</keyword>
<dbReference type="PROSITE" id="PS00138">
    <property type="entry name" value="SUBTILASE_SER"/>
    <property type="match status" value="1"/>
</dbReference>
<dbReference type="InterPro" id="IPR022398">
    <property type="entry name" value="Peptidase_S8_His-AS"/>
</dbReference>
<organism evidence="12 13">
    <name type="scientific">Paenibacillus swuensis</name>
    <dbReference type="NCBI Taxonomy" id="1178515"/>
    <lineage>
        <taxon>Bacteria</taxon>
        <taxon>Bacillati</taxon>
        <taxon>Bacillota</taxon>
        <taxon>Bacilli</taxon>
        <taxon>Bacillales</taxon>
        <taxon>Paenibacillaceae</taxon>
        <taxon>Paenibacillus</taxon>
    </lineage>
</organism>
<feature type="domain" description="Peptidase S8/S53" evidence="11">
    <location>
        <begin position="336"/>
        <end position="578"/>
    </location>
</feature>
<dbReference type="Gene3D" id="3.40.50.200">
    <property type="entry name" value="Peptidase S8/S53 domain"/>
    <property type="match status" value="1"/>
</dbReference>
<evidence type="ECO:0000256" key="7">
    <source>
        <dbReference type="PROSITE-ProRule" id="PRU01240"/>
    </source>
</evidence>
<keyword evidence="4 7" id="KW-0645">Protease</keyword>
<dbReference type="SUPFAM" id="SSF52743">
    <property type="entry name" value="Subtilisin-like"/>
    <property type="match status" value="1"/>
</dbReference>
<feature type="chain" id="PRO_5038596074" evidence="10">
    <location>
        <begin position="24"/>
        <end position="616"/>
    </location>
</feature>
<keyword evidence="6 7" id="KW-0720">Serine protease</keyword>
<evidence type="ECO:0000256" key="4">
    <source>
        <dbReference type="ARBA" id="ARBA00022670"/>
    </source>
</evidence>
<gene>
    <name evidence="12" type="ORF">SY83_14845</name>
</gene>
<dbReference type="PROSITE" id="PS51892">
    <property type="entry name" value="SUBTILASE"/>
    <property type="match status" value="1"/>
</dbReference>
<evidence type="ECO:0000313" key="12">
    <source>
        <dbReference type="EMBL" id="ANE47334.1"/>
    </source>
</evidence>
<dbReference type="InterPro" id="IPR036852">
    <property type="entry name" value="Peptidase_S8/S53_dom_sf"/>
</dbReference>
<dbReference type="PANTHER" id="PTHR43399:SF4">
    <property type="entry name" value="CELL WALL-ASSOCIATED PROTEASE"/>
    <property type="match status" value="1"/>
</dbReference>
<dbReference type="PROSITE" id="PS00137">
    <property type="entry name" value="SUBTILASE_HIS"/>
    <property type="match status" value="1"/>
</dbReference>
<name>A0A172TK90_9BACL</name>
<evidence type="ECO:0000256" key="2">
    <source>
        <dbReference type="ARBA" id="ARBA00011073"/>
    </source>
</evidence>
<protein>
    <submittedName>
        <fullName evidence="12">Serine protease</fullName>
    </submittedName>
</protein>
<proteinExistence type="inferred from homology"/>
<sequence length="616" mass="68103">MKRALLGLVFLATLAIIAIPNQGTTPGDRYAQPDSLNPGNMKTASAEIRHNRTIMKQDLQKTELLSREQCVLHINHMLSGANRRTPSDMKTAMDNFRKRYAHMELLEWRRDGSKISSGSIDAKAYQEAKDELKKAANSANAGKQYVSRPFQVKGQTYFVLGVPSPTPSSYVTGIVHQDLLDQIKLQQVKNLRIAPFPSEGRYRIESADSVTLEDVTVDHPEQNEGTSHYHMNQVVVKFRQSPTNADLKQIQKEIACVRMKKLGYTYVFESRRMDAKQLMRYFQERWNPQYVEPHFLYMTNEAESAAPNDTLYAKYQWNLPIIGTNEGWGLSKGNEETIVAVVDTGVDLEHPDLKGRLLPGYNVFDKSNVPSDDVGHGTHVSGIISASVNNSEGVAGMTWFNKILPVKVLDQSGAGSTYAVAEGIIWAADHGAKVINMSLGNYAEAEFLHDAIRYAYDKDIVLIAASGNDNTERPGYPAAYPEVFAVAATDSNSRKAAFSNYGAYIDVAAPGVNIPSTYTGGQYAALSGTSMASPHVAALAGLIRSMNPELTNVQIMELMRKSATDLGAAGHDADFGWGQIDVPRALQAASQNQYSIQFWPQQLERKLAAIERKYIQ</sequence>
<dbReference type="PATRIC" id="fig|1178515.4.peg.2983"/>
<comment type="subcellular location">
    <subcellularLocation>
        <location evidence="1">Secreted</location>
    </subcellularLocation>
</comment>
<dbReference type="KEGG" id="pswu:SY83_14845"/>
<dbReference type="CDD" id="cd07484">
    <property type="entry name" value="Peptidases_S8_Thermitase_like"/>
    <property type="match status" value="1"/>
</dbReference>
<evidence type="ECO:0000313" key="13">
    <source>
        <dbReference type="Proteomes" id="UP000076927"/>
    </source>
</evidence>
<feature type="active site" description="Charge relay system" evidence="7">
    <location>
        <position position="376"/>
    </location>
</feature>
<dbReference type="InterPro" id="IPR000209">
    <property type="entry name" value="Peptidase_S8/S53_dom"/>
</dbReference>
<dbReference type="RefSeq" id="WP_068607794.1">
    <property type="nucleotide sequence ID" value="NZ_CP011388.1"/>
</dbReference>
<dbReference type="PRINTS" id="PR00723">
    <property type="entry name" value="SUBTILISIN"/>
</dbReference>
<dbReference type="InterPro" id="IPR023828">
    <property type="entry name" value="Peptidase_S8_Ser-AS"/>
</dbReference>
<dbReference type="STRING" id="1178515.SY83_14845"/>
<evidence type="ECO:0000256" key="8">
    <source>
        <dbReference type="RuleBase" id="RU003355"/>
    </source>
</evidence>
<dbReference type="GO" id="GO:0006508">
    <property type="term" value="P:proteolysis"/>
    <property type="evidence" value="ECO:0007669"/>
    <property type="project" value="UniProtKB-KW"/>
</dbReference>
<dbReference type="OrthoDB" id="9798386at2"/>
<dbReference type="InterPro" id="IPR034084">
    <property type="entry name" value="Thermitase-like_dom"/>
</dbReference>
<evidence type="ECO:0000256" key="5">
    <source>
        <dbReference type="ARBA" id="ARBA00022801"/>
    </source>
</evidence>
<dbReference type="InterPro" id="IPR023827">
    <property type="entry name" value="Peptidase_S8_Asp-AS"/>
</dbReference>
<dbReference type="EMBL" id="CP011388">
    <property type="protein sequence ID" value="ANE47334.1"/>
    <property type="molecule type" value="Genomic_DNA"/>
</dbReference>
<dbReference type="GO" id="GO:0005576">
    <property type="term" value="C:extracellular region"/>
    <property type="evidence" value="ECO:0007669"/>
    <property type="project" value="UniProtKB-SubCell"/>
</dbReference>
<dbReference type="InterPro" id="IPR015500">
    <property type="entry name" value="Peptidase_S8_subtilisin-rel"/>
</dbReference>
<accession>A0A172TK90</accession>
<reference evidence="12 13" key="1">
    <citation type="submission" date="2015-01" db="EMBL/GenBank/DDBJ databases">
        <title>Paenibacillus swuensis/DY6/whole genome sequencing.</title>
        <authorList>
            <person name="Kim M.K."/>
            <person name="Srinivasan S."/>
            <person name="Lee J.-J."/>
        </authorList>
    </citation>
    <scope>NUCLEOTIDE SEQUENCE [LARGE SCALE GENOMIC DNA]</scope>
    <source>
        <strain evidence="12 13">DY6</strain>
    </source>
</reference>
<dbReference type="PROSITE" id="PS00136">
    <property type="entry name" value="SUBTILASE_ASP"/>
    <property type="match status" value="1"/>
</dbReference>
<evidence type="ECO:0000256" key="6">
    <source>
        <dbReference type="ARBA" id="ARBA00022825"/>
    </source>
</evidence>
<evidence type="ECO:0000256" key="9">
    <source>
        <dbReference type="SAM" id="MobiDB-lite"/>
    </source>
</evidence>
<evidence type="ECO:0000259" key="11">
    <source>
        <dbReference type="Pfam" id="PF00082"/>
    </source>
</evidence>
<dbReference type="AlphaFoldDB" id="A0A172TK90"/>
<feature type="region of interest" description="Disordered" evidence="9">
    <location>
        <begin position="23"/>
        <end position="42"/>
    </location>
</feature>
<feature type="signal peptide" evidence="10">
    <location>
        <begin position="1"/>
        <end position="23"/>
    </location>
</feature>